<gene>
    <name evidence="1" type="ORF">S01H4_29562</name>
</gene>
<reference evidence="1" key="1">
    <citation type="journal article" date="2014" name="Front. Microbiol.">
        <title>High frequency of phylogenetically diverse reductive dehalogenase-homologous genes in deep subseafloor sedimentary metagenomes.</title>
        <authorList>
            <person name="Kawai M."/>
            <person name="Futagami T."/>
            <person name="Toyoda A."/>
            <person name="Takaki Y."/>
            <person name="Nishi S."/>
            <person name="Hori S."/>
            <person name="Arai W."/>
            <person name="Tsubouchi T."/>
            <person name="Morono Y."/>
            <person name="Uchiyama I."/>
            <person name="Ito T."/>
            <person name="Fujiyama A."/>
            <person name="Inagaki F."/>
            <person name="Takami H."/>
        </authorList>
    </citation>
    <scope>NUCLEOTIDE SEQUENCE</scope>
    <source>
        <strain evidence="1">Expedition CK06-06</strain>
    </source>
</reference>
<comment type="caution">
    <text evidence="1">The sequence shown here is derived from an EMBL/GenBank/DDBJ whole genome shotgun (WGS) entry which is preliminary data.</text>
</comment>
<organism evidence="1">
    <name type="scientific">marine sediment metagenome</name>
    <dbReference type="NCBI Taxonomy" id="412755"/>
    <lineage>
        <taxon>unclassified sequences</taxon>
        <taxon>metagenomes</taxon>
        <taxon>ecological metagenomes</taxon>
    </lineage>
</organism>
<accession>X1CA51</accession>
<sequence length="291" mass="32698">VWSGTVGLKSKLTVEWDGFGDNVYDKTVDTINGIDPSLTQKAFLKDLIQRFNLVIIPDNDNPTILRIEPYNDFISGGKQKFWSDKLDTSKEIIVKDTTSLQKAVVEYTDSEDEDLMNKTIRENAPDLNVFGNINSRNTNNNFAQGELKYQSIFSPYINQQVFSDNSEPLETYIPRMVVQYEFTYEMDGVTAVNSSTKTKPKLYYYSGSKTSLTASGDQYYLHSISTSFGGVTAHGFNDFPLCSPYELTVAGTNEGTIAVNTKSLYWSQQPPPAGISPVFNSDPNIKYIYFI</sequence>
<evidence type="ECO:0000313" key="1">
    <source>
        <dbReference type="EMBL" id="GAG81236.1"/>
    </source>
</evidence>
<dbReference type="EMBL" id="BART01015185">
    <property type="protein sequence ID" value="GAG81236.1"/>
    <property type="molecule type" value="Genomic_DNA"/>
</dbReference>
<dbReference type="AlphaFoldDB" id="X1CA51"/>
<feature type="non-terminal residue" evidence="1">
    <location>
        <position position="1"/>
    </location>
</feature>
<name>X1CA51_9ZZZZ</name>
<proteinExistence type="predicted"/>
<protein>
    <submittedName>
        <fullName evidence="1">Uncharacterized protein</fullName>
    </submittedName>
</protein>